<evidence type="ECO:0000313" key="6">
    <source>
        <dbReference type="WBParaSite" id="HNAJ_0000466801-mRNA-1"/>
    </source>
</evidence>
<dbReference type="Gene3D" id="3.40.50.12780">
    <property type="entry name" value="N-terminal domain of ligase-like"/>
    <property type="match status" value="1"/>
</dbReference>
<evidence type="ECO:0000256" key="1">
    <source>
        <dbReference type="ARBA" id="ARBA00022450"/>
    </source>
</evidence>
<dbReference type="AlphaFoldDB" id="A0A0R3TC79"/>
<dbReference type="SUPFAM" id="SSF56801">
    <property type="entry name" value="Acetyl-CoA synthetase-like"/>
    <property type="match status" value="1"/>
</dbReference>
<dbReference type="EMBL" id="UZAE01003461">
    <property type="protein sequence ID" value="VDO00526.1"/>
    <property type="molecule type" value="Genomic_DNA"/>
</dbReference>
<sequence>MYLRLAYIPMDSNLPSERLNFVCNSFDPIAFITDDTNVTISSYEITKFTVDELLEKANTLYKTVNEPLFRGSKNPLILVLFTSGSTSPIPKGILLRNGQVANRLSWQWSAESPLARIEGPSLIKTSCLFVDSFTEMFGPLLGGRPIVVSGTSQITCERLVADIEILKRLVTQYQITQLTSVPTQLELWLNQLNDERMAFKSLQVIVSSGQVLTYNLAKKIFEGFGKGNLRLINLYGSTEVAGDITVFTFDSREEVSKAALKLQTGSFVLPVGKPISNNEIYVVNSGTGGSAKVVPMGLEGEVSISGAGILIEEPILSLSDRKPAPTLSKNHLAKLSCFPRLFQTGDVGFISPQNGNLYITGRVDDMVKVHGVKISVGNVDQILAAVDRSSGKFATLGDTVTLALEKGETGSQLVCFYKTNGEKTFTNMDLANVVATHLTSFLHVIFVEVPTFPTMKYSGKIDKMKLRQNYKDGEYEKPSGVGNGYKKKDKIDEKRESLRRIFAKTLALPETSVENGEPDDDADFFLIGGNSISAAIITSELRRKGYRVNMNLFTENQKIGELLDVLTKATDLTAKSSSNCRKVPFIREFQPGKTFDSDPLLDKKWRNLIADILADSFTEFEPMGSMLKLNKKTMHEIVLSRLKQFEKLLGIVFVAGFTQCDPNGPLNDLFSEVSGVIVGYPLKTPKLSDISDPLYGKIEEAFEICDSRAEKLEDPSKCFSSALLGARRLNMGNDMIQLLILLEENLINAAKKMGFNAIRTINTSITSRTMADELGYVRNCTVNIAEVFRGLGVKTNKTEHFVDVATKFID</sequence>
<protein>
    <submittedName>
        <fullName evidence="6">Carrier domain-containing protein</fullName>
    </submittedName>
</protein>
<dbReference type="Gene3D" id="1.10.1200.10">
    <property type="entry name" value="ACP-like"/>
    <property type="match status" value="1"/>
</dbReference>
<dbReference type="InterPro" id="IPR042099">
    <property type="entry name" value="ANL_N_sf"/>
</dbReference>
<evidence type="ECO:0000259" key="3">
    <source>
        <dbReference type="PROSITE" id="PS50075"/>
    </source>
</evidence>
<organism evidence="6">
    <name type="scientific">Rodentolepis nana</name>
    <name type="common">Dwarf tapeworm</name>
    <name type="synonym">Hymenolepis nana</name>
    <dbReference type="NCBI Taxonomy" id="102285"/>
    <lineage>
        <taxon>Eukaryota</taxon>
        <taxon>Metazoa</taxon>
        <taxon>Spiralia</taxon>
        <taxon>Lophotrochozoa</taxon>
        <taxon>Platyhelminthes</taxon>
        <taxon>Cestoda</taxon>
        <taxon>Eucestoda</taxon>
        <taxon>Cyclophyllidea</taxon>
        <taxon>Hymenolepididae</taxon>
        <taxon>Rodentolepis</taxon>
    </lineage>
</organism>
<dbReference type="Pfam" id="PF00550">
    <property type="entry name" value="PP-binding"/>
    <property type="match status" value="1"/>
</dbReference>
<evidence type="ECO:0000313" key="5">
    <source>
        <dbReference type="Proteomes" id="UP000278807"/>
    </source>
</evidence>
<reference evidence="6" key="1">
    <citation type="submission" date="2017-02" db="UniProtKB">
        <authorList>
            <consortium name="WormBaseParasite"/>
        </authorList>
    </citation>
    <scope>IDENTIFICATION</scope>
</reference>
<evidence type="ECO:0000313" key="4">
    <source>
        <dbReference type="EMBL" id="VDO00526.1"/>
    </source>
</evidence>
<dbReference type="OrthoDB" id="416786at2759"/>
<dbReference type="SUPFAM" id="SSF47336">
    <property type="entry name" value="ACP-like"/>
    <property type="match status" value="1"/>
</dbReference>
<feature type="domain" description="Carrier" evidence="3">
    <location>
        <begin position="489"/>
        <end position="570"/>
    </location>
</feature>
<dbReference type="InterPro" id="IPR036736">
    <property type="entry name" value="ACP-like_sf"/>
</dbReference>
<accession>A0A0R3TC79</accession>
<dbReference type="Gene3D" id="3.40.630.30">
    <property type="match status" value="1"/>
</dbReference>
<dbReference type="Proteomes" id="UP000278807">
    <property type="component" value="Unassembled WGS sequence"/>
</dbReference>
<reference evidence="4 5" key="2">
    <citation type="submission" date="2018-11" db="EMBL/GenBank/DDBJ databases">
        <authorList>
            <consortium name="Pathogen Informatics"/>
        </authorList>
    </citation>
    <scope>NUCLEOTIDE SEQUENCE [LARGE SCALE GENOMIC DNA]</scope>
</reference>
<dbReference type="PROSITE" id="PS50075">
    <property type="entry name" value="CARRIER"/>
    <property type="match status" value="1"/>
</dbReference>
<dbReference type="InterPro" id="IPR009081">
    <property type="entry name" value="PP-bd_ACP"/>
</dbReference>
<gene>
    <name evidence="4" type="ORF">HNAJ_LOCUS4666</name>
</gene>
<dbReference type="InterPro" id="IPR045851">
    <property type="entry name" value="AMP-bd_C_sf"/>
</dbReference>
<keyword evidence="1" id="KW-0596">Phosphopantetheine</keyword>
<name>A0A0R3TC79_RODNA</name>
<dbReference type="Pfam" id="PF00501">
    <property type="entry name" value="AMP-binding"/>
    <property type="match status" value="1"/>
</dbReference>
<dbReference type="PANTHER" id="PTHR44845">
    <property type="entry name" value="CARRIER DOMAIN-CONTAINING PROTEIN"/>
    <property type="match status" value="1"/>
</dbReference>
<dbReference type="InterPro" id="IPR000873">
    <property type="entry name" value="AMP-dep_synth/lig_dom"/>
</dbReference>
<dbReference type="PANTHER" id="PTHR44845:SF6">
    <property type="entry name" value="BETA-ALANINE-ACTIVATING ENZYME"/>
    <property type="match status" value="1"/>
</dbReference>
<dbReference type="WBParaSite" id="HNAJ_0000466801-mRNA-1">
    <property type="protein sequence ID" value="HNAJ_0000466801-mRNA-1"/>
    <property type="gene ID" value="HNAJ_0000466801"/>
</dbReference>
<dbReference type="STRING" id="102285.A0A0R3TC79"/>
<keyword evidence="5" id="KW-1185">Reference proteome</keyword>
<proteinExistence type="predicted"/>
<evidence type="ECO:0000256" key="2">
    <source>
        <dbReference type="ARBA" id="ARBA00022553"/>
    </source>
</evidence>
<keyword evidence="2" id="KW-0597">Phosphoprotein</keyword>
<dbReference type="Gene3D" id="3.30.300.30">
    <property type="match status" value="1"/>
</dbReference>